<evidence type="ECO:0000256" key="2">
    <source>
        <dbReference type="ARBA" id="ARBA00022695"/>
    </source>
</evidence>
<dbReference type="GO" id="GO:0016779">
    <property type="term" value="F:nucleotidyltransferase activity"/>
    <property type="evidence" value="ECO:0007669"/>
    <property type="project" value="UniProtKB-KW"/>
</dbReference>
<proteinExistence type="predicted"/>
<dbReference type="InterPro" id="IPR025877">
    <property type="entry name" value="MobA-like_NTP_Trfase"/>
</dbReference>
<evidence type="ECO:0000256" key="3">
    <source>
        <dbReference type="ARBA" id="ARBA00022842"/>
    </source>
</evidence>
<name>A0A2T0RHS6_9RHOB</name>
<dbReference type="EMBL" id="PVTD01000012">
    <property type="protein sequence ID" value="PRY20708.1"/>
    <property type="molecule type" value="Genomic_DNA"/>
</dbReference>
<accession>A0A2T0RHS6</accession>
<keyword evidence="1 5" id="KW-0808">Transferase</keyword>
<protein>
    <submittedName>
        <fullName evidence="5">MurNAc alpha-1-phosphate uridylyltransferase</fullName>
    </submittedName>
</protein>
<keyword evidence="2 5" id="KW-0548">Nucleotidyltransferase</keyword>
<dbReference type="PANTHER" id="PTHR43584">
    <property type="entry name" value="NUCLEOTIDYL TRANSFERASE"/>
    <property type="match status" value="1"/>
</dbReference>
<dbReference type="OrthoDB" id="9788272at2"/>
<dbReference type="Gene3D" id="3.90.550.10">
    <property type="entry name" value="Spore Coat Polysaccharide Biosynthesis Protein SpsA, Chain A"/>
    <property type="match status" value="1"/>
</dbReference>
<dbReference type="CDD" id="cd06422">
    <property type="entry name" value="NTP_transferase_like_1"/>
    <property type="match status" value="1"/>
</dbReference>
<evidence type="ECO:0000313" key="5">
    <source>
        <dbReference type="EMBL" id="PRY20708.1"/>
    </source>
</evidence>
<sequence length="232" mass="25545">MRNRPDAVMLFAAGFGTRMRGLTRCRPKPLLEVAGRSLLDHALDVVDAAGVTRKVVNTHYLAEQIEAHLADREDIAISREVSKILETGGGLRNALPLLGPDPVFTLNTDYAWTGRNPLIQLAETWDPARMDGLVLTVAPHAARGHFGRGDFQHDEGGPIRRGPANIYTGAQILKTDDLWDIKDDSFSLNQLWDRMLARGRLFGISHDGMWCDVGRPEGIELAETMLAEVANG</sequence>
<keyword evidence="3" id="KW-0460">Magnesium</keyword>
<comment type="caution">
    <text evidence="5">The sequence shown here is derived from an EMBL/GenBank/DDBJ whole genome shotgun (WGS) entry which is preliminary data.</text>
</comment>
<dbReference type="AlphaFoldDB" id="A0A2T0RHS6"/>
<dbReference type="InterPro" id="IPR029044">
    <property type="entry name" value="Nucleotide-diphossugar_trans"/>
</dbReference>
<dbReference type="RefSeq" id="WP_106207542.1">
    <property type="nucleotide sequence ID" value="NZ_PVTD01000012.1"/>
</dbReference>
<reference evidence="5 6" key="1">
    <citation type="submission" date="2018-03" db="EMBL/GenBank/DDBJ databases">
        <title>Genomic Encyclopedia of Archaeal and Bacterial Type Strains, Phase II (KMG-II): from individual species to whole genera.</title>
        <authorList>
            <person name="Goeker M."/>
        </authorList>
    </citation>
    <scope>NUCLEOTIDE SEQUENCE [LARGE SCALE GENOMIC DNA]</scope>
    <source>
        <strain evidence="5 6">DSM 29328</strain>
    </source>
</reference>
<dbReference type="SUPFAM" id="SSF53448">
    <property type="entry name" value="Nucleotide-diphospho-sugar transferases"/>
    <property type="match status" value="1"/>
</dbReference>
<dbReference type="InterPro" id="IPR050065">
    <property type="entry name" value="GlmU-like"/>
</dbReference>
<gene>
    <name evidence="5" type="ORF">CLV78_11281</name>
</gene>
<evidence type="ECO:0000259" key="4">
    <source>
        <dbReference type="Pfam" id="PF12804"/>
    </source>
</evidence>
<dbReference type="Proteomes" id="UP000239480">
    <property type="component" value="Unassembled WGS sequence"/>
</dbReference>
<evidence type="ECO:0000256" key="1">
    <source>
        <dbReference type="ARBA" id="ARBA00022679"/>
    </source>
</evidence>
<feature type="domain" description="MobA-like NTP transferase" evidence="4">
    <location>
        <begin position="10"/>
        <end position="135"/>
    </location>
</feature>
<dbReference type="PANTHER" id="PTHR43584:SF8">
    <property type="entry name" value="N-ACETYLMURAMATE ALPHA-1-PHOSPHATE URIDYLYLTRANSFERASE"/>
    <property type="match status" value="1"/>
</dbReference>
<organism evidence="5 6">
    <name type="scientific">Aliiruegeria haliotis</name>
    <dbReference type="NCBI Taxonomy" id="1280846"/>
    <lineage>
        <taxon>Bacteria</taxon>
        <taxon>Pseudomonadati</taxon>
        <taxon>Pseudomonadota</taxon>
        <taxon>Alphaproteobacteria</taxon>
        <taxon>Rhodobacterales</taxon>
        <taxon>Roseobacteraceae</taxon>
        <taxon>Aliiruegeria</taxon>
    </lineage>
</organism>
<keyword evidence="6" id="KW-1185">Reference proteome</keyword>
<evidence type="ECO:0000313" key="6">
    <source>
        <dbReference type="Proteomes" id="UP000239480"/>
    </source>
</evidence>
<dbReference type="Pfam" id="PF12804">
    <property type="entry name" value="NTP_transf_3"/>
    <property type="match status" value="1"/>
</dbReference>